<dbReference type="RefSeq" id="WP_028312869.1">
    <property type="nucleotide sequence ID" value="NZ_KI519499.1"/>
</dbReference>
<dbReference type="InterPro" id="IPR050884">
    <property type="entry name" value="CNP_phosphodiesterase-III"/>
</dbReference>
<evidence type="ECO:0000313" key="7">
    <source>
        <dbReference type="RefSeq" id="WP_028312869.1"/>
    </source>
</evidence>
<dbReference type="GO" id="GO:0046872">
    <property type="term" value="F:metal ion binding"/>
    <property type="evidence" value="ECO:0007669"/>
    <property type="project" value="UniProtKB-KW"/>
</dbReference>
<accession>A0A8B6X6H2</accession>
<dbReference type="Proteomes" id="UP000675920">
    <property type="component" value="Unplaced"/>
</dbReference>
<evidence type="ECO:0000313" key="6">
    <source>
        <dbReference type="Proteomes" id="UP000675920"/>
    </source>
</evidence>
<dbReference type="InterPro" id="IPR042283">
    <property type="entry name" value="GpdQ_catalytic"/>
</dbReference>
<dbReference type="Gene3D" id="3.60.21.40">
    <property type="entry name" value="GpdQ, catalytic alpha/beta sandwich domain"/>
    <property type="match status" value="1"/>
</dbReference>
<dbReference type="InterPro" id="IPR026575">
    <property type="entry name" value="GpdQ/CpdA-like"/>
</dbReference>
<keyword evidence="6" id="KW-1185">Reference proteome</keyword>
<proteinExistence type="inferred from homology"/>
<keyword evidence="1" id="KW-0479">Metal-binding</keyword>
<evidence type="ECO:0000256" key="2">
    <source>
        <dbReference type="ARBA" id="ARBA00022801"/>
    </source>
</evidence>
<dbReference type="InterPro" id="IPR004843">
    <property type="entry name" value="Calcineurin-like_PHP"/>
</dbReference>
<feature type="domain" description="Calcineurin-like phosphoesterase" evidence="5">
    <location>
        <begin position="7"/>
        <end position="200"/>
    </location>
</feature>
<dbReference type="PANTHER" id="PTHR42988:SF2">
    <property type="entry name" value="CYCLIC NUCLEOTIDE PHOSPHODIESTERASE CBUA0032-RELATED"/>
    <property type="match status" value="1"/>
</dbReference>
<dbReference type="AlphaFoldDB" id="A0A8B6X6H2"/>
<keyword evidence="3" id="KW-0408">Iron</keyword>
<evidence type="ECO:0000259" key="5">
    <source>
        <dbReference type="Pfam" id="PF00149"/>
    </source>
</evidence>
<dbReference type="Pfam" id="PF00149">
    <property type="entry name" value="Metallophos"/>
    <property type="match status" value="1"/>
</dbReference>
<organism evidence="6 7">
    <name type="scientific">Derxia gummosa DSM 723</name>
    <dbReference type="NCBI Taxonomy" id="1121388"/>
    <lineage>
        <taxon>Bacteria</taxon>
        <taxon>Pseudomonadati</taxon>
        <taxon>Pseudomonadota</taxon>
        <taxon>Betaproteobacteria</taxon>
        <taxon>Burkholderiales</taxon>
        <taxon>Alcaligenaceae</taxon>
        <taxon>Derxia</taxon>
    </lineage>
</organism>
<name>A0A8B6X6H2_9BURK</name>
<dbReference type="Gene3D" id="3.30.750.180">
    <property type="entry name" value="GpdQ, beta-strand dimerisation domain"/>
    <property type="match status" value="1"/>
</dbReference>
<dbReference type="SUPFAM" id="SSF56300">
    <property type="entry name" value="Metallo-dependent phosphatases"/>
    <property type="match status" value="1"/>
</dbReference>
<dbReference type="InterPro" id="IPR042281">
    <property type="entry name" value="GpdQ_beta-strand"/>
</dbReference>
<evidence type="ECO:0000256" key="4">
    <source>
        <dbReference type="ARBA" id="ARBA00025742"/>
    </source>
</evidence>
<sequence length="267" mass="28205">MTAFCLAQLSDLHVSATPLQGIVPTEPMARAAVAAVLRAEARPDACVLTGDLVDAGTADSYALLADLLRPLEARMPVYLMPGNHDARGPLREVFTHHRYLPAEGRLNYRVEIGPLALIALDTLVEGSGHGCVDAATLGWLDAALAAESSRPTIVALHHPPFATGIAFMDRLGVREGAAELEAVIARHPQVKRVIAGHVHRAITLGWAGTIGMTAPSTAQQIALEPAADAPEAFVMEPPGWLLHRRGGGVLRSAVMPVERSAGPIDYA</sequence>
<comment type="similarity">
    <text evidence="4">Belongs to the cyclic nucleotide phosphodiesterase class-III family.</text>
</comment>
<dbReference type="GO" id="GO:0004112">
    <property type="term" value="F:cyclic-nucleotide phosphodiesterase activity"/>
    <property type="evidence" value="ECO:0007669"/>
    <property type="project" value="InterPro"/>
</dbReference>
<dbReference type="InterPro" id="IPR029052">
    <property type="entry name" value="Metallo-depent_PP-like"/>
</dbReference>
<evidence type="ECO:0000256" key="1">
    <source>
        <dbReference type="ARBA" id="ARBA00022723"/>
    </source>
</evidence>
<reference evidence="7" key="1">
    <citation type="submission" date="2025-08" db="UniProtKB">
        <authorList>
            <consortium name="RefSeq"/>
        </authorList>
    </citation>
    <scope>IDENTIFICATION</scope>
</reference>
<dbReference type="OrthoDB" id="9784378at2"/>
<protein>
    <submittedName>
        <fullName evidence="7">Phosphodiesterase</fullName>
    </submittedName>
</protein>
<dbReference type="CDD" id="cd07402">
    <property type="entry name" value="MPP_GpdQ"/>
    <property type="match status" value="1"/>
</dbReference>
<dbReference type="PANTHER" id="PTHR42988">
    <property type="entry name" value="PHOSPHOHYDROLASE"/>
    <property type="match status" value="1"/>
</dbReference>
<evidence type="ECO:0000256" key="3">
    <source>
        <dbReference type="ARBA" id="ARBA00023004"/>
    </source>
</evidence>
<keyword evidence="2" id="KW-0378">Hydrolase</keyword>